<organism evidence="1 2">
    <name type="scientific">Cichorium intybus</name>
    <name type="common">Chicory</name>
    <dbReference type="NCBI Taxonomy" id="13427"/>
    <lineage>
        <taxon>Eukaryota</taxon>
        <taxon>Viridiplantae</taxon>
        <taxon>Streptophyta</taxon>
        <taxon>Embryophyta</taxon>
        <taxon>Tracheophyta</taxon>
        <taxon>Spermatophyta</taxon>
        <taxon>Magnoliopsida</taxon>
        <taxon>eudicotyledons</taxon>
        <taxon>Gunneridae</taxon>
        <taxon>Pentapetalae</taxon>
        <taxon>asterids</taxon>
        <taxon>campanulids</taxon>
        <taxon>Asterales</taxon>
        <taxon>Asteraceae</taxon>
        <taxon>Cichorioideae</taxon>
        <taxon>Cichorieae</taxon>
        <taxon>Cichoriinae</taxon>
        <taxon>Cichorium</taxon>
    </lineage>
</organism>
<accession>A0ACB8ZQ53</accession>
<keyword evidence="2" id="KW-1185">Reference proteome</keyword>
<evidence type="ECO:0000313" key="1">
    <source>
        <dbReference type="EMBL" id="KAI3699446.1"/>
    </source>
</evidence>
<sequence>MDGLQRIFQRSQGYNSLCNILGICIEDMYLAFNVPIEDALECVITRKIMKYLAPQNLSEFGTPKQVPRAMLNHLSINSKFISLHLVDTSQIDPFGPTSSTGYASYDLLSKHAMTKSNTKKFPPSVKNPIVADVGLQHKTRVEIDQILEGIKERDIENKYPNDVLKELEEFTLMSHEGYVMQRGKS</sequence>
<dbReference type="EMBL" id="CM042016">
    <property type="protein sequence ID" value="KAI3699446.1"/>
    <property type="molecule type" value="Genomic_DNA"/>
</dbReference>
<reference evidence="2" key="1">
    <citation type="journal article" date="2022" name="Mol. Ecol. Resour.">
        <title>The genomes of chicory, endive, great burdock and yacon provide insights into Asteraceae palaeo-polyploidization history and plant inulin production.</title>
        <authorList>
            <person name="Fan W."/>
            <person name="Wang S."/>
            <person name="Wang H."/>
            <person name="Wang A."/>
            <person name="Jiang F."/>
            <person name="Liu H."/>
            <person name="Zhao H."/>
            <person name="Xu D."/>
            <person name="Zhang Y."/>
        </authorList>
    </citation>
    <scope>NUCLEOTIDE SEQUENCE [LARGE SCALE GENOMIC DNA]</scope>
    <source>
        <strain evidence="2">cv. Punajuju</strain>
    </source>
</reference>
<evidence type="ECO:0000313" key="2">
    <source>
        <dbReference type="Proteomes" id="UP001055811"/>
    </source>
</evidence>
<comment type="caution">
    <text evidence="1">The sequence shown here is derived from an EMBL/GenBank/DDBJ whole genome shotgun (WGS) entry which is preliminary data.</text>
</comment>
<gene>
    <name evidence="1" type="ORF">L2E82_43766</name>
</gene>
<proteinExistence type="predicted"/>
<name>A0ACB8ZQ53_CICIN</name>
<protein>
    <submittedName>
        <fullName evidence="1">Uncharacterized protein</fullName>
    </submittedName>
</protein>
<reference evidence="1 2" key="2">
    <citation type="journal article" date="2022" name="Mol. Ecol. Resour.">
        <title>The genomes of chicory, endive, great burdock and yacon provide insights into Asteraceae paleo-polyploidization history and plant inulin production.</title>
        <authorList>
            <person name="Fan W."/>
            <person name="Wang S."/>
            <person name="Wang H."/>
            <person name="Wang A."/>
            <person name="Jiang F."/>
            <person name="Liu H."/>
            <person name="Zhao H."/>
            <person name="Xu D."/>
            <person name="Zhang Y."/>
        </authorList>
    </citation>
    <scope>NUCLEOTIDE SEQUENCE [LARGE SCALE GENOMIC DNA]</scope>
    <source>
        <strain evidence="2">cv. Punajuju</strain>
        <tissue evidence="1">Leaves</tissue>
    </source>
</reference>
<dbReference type="Proteomes" id="UP001055811">
    <property type="component" value="Linkage Group LG08"/>
</dbReference>